<evidence type="ECO:0000313" key="2">
    <source>
        <dbReference type="EMBL" id="CAK9230173.1"/>
    </source>
</evidence>
<keyword evidence="3" id="KW-1185">Reference proteome</keyword>
<dbReference type="InterPro" id="IPR021625">
    <property type="entry name" value="PI31_Prot_N"/>
</dbReference>
<dbReference type="InterPro" id="IPR001810">
    <property type="entry name" value="F-box_dom"/>
</dbReference>
<dbReference type="PANTHER" id="PTHR47602:SF2">
    <property type="entry name" value="F-BOX PROTEIN SKIP22"/>
    <property type="match status" value="1"/>
</dbReference>
<dbReference type="CDD" id="cd22165">
    <property type="entry name" value="F-box_AtSKIP22-like"/>
    <property type="match status" value="1"/>
</dbReference>
<evidence type="ECO:0000259" key="1">
    <source>
        <dbReference type="PROSITE" id="PS50181"/>
    </source>
</evidence>
<proteinExistence type="predicted"/>
<sequence length="521" mass="57923">MESDLVGGYDAMEVESESKVLSDCGLVMLSSTKQPSSGNYDAHGGMIPDLLQHVLLVEYGKVKEQQEFLVLAIHAVMLETGFVLLAGIMSTSKGDDMLINDRSFELKYGLPPGWSGKGGQVNLNYTLPEIIKSKSKDDATTRLQNFVDSNIILRCQIVGNALVVYGAITSGQFKSEVHRVSLPMSRFLKQQELILVSEINNNIGDSLMQDHSTPMDCQTEFNNIIIDKHEHMKSNTNTIVFQNVFDLWQEVKDKLTLPLLTSICEKAGLPLPASFLIIPTEVKNKILELLPAISLARIGCVCLELKFLAGSDNLWRLRFTCEFGCQTESIKVKAPGQWKNIFAQEWCHRERCLHHTKEVEQYFNNNCYNDRRGESTFPMLSMPQLSPFSPHITPSMIGGDYDQFPSLNSSNMGAVLYQPRARSDLTFSNARCLSCCRKNIAGIIDLGTTVSSSLNSLPNIVPSNVGLGLDVTELHHSHGLSELESSPLMHSMMMIDNKDTNFLPLSPSGRAIFKLEPPTNE</sequence>
<reference evidence="2" key="1">
    <citation type="submission" date="2024-02" db="EMBL/GenBank/DDBJ databases">
        <authorList>
            <consortium name="ELIXIR-Norway"/>
            <consortium name="Elixir Norway"/>
        </authorList>
    </citation>
    <scope>NUCLEOTIDE SEQUENCE</scope>
</reference>
<dbReference type="SUPFAM" id="SSF81383">
    <property type="entry name" value="F-box domain"/>
    <property type="match status" value="1"/>
</dbReference>
<dbReference type="Pfam" id="PF00646">
    <property type="entry name" value="F-box"/>
    <property type="match status" value="1"/>
</dbReference>
<feature type="domain" description="F-box" evidence="1">
    <location>
        <begin position="272"/>
        <end position="318"/>
    </location>
</feature>
<dbReference type="Proteomes" id="UP001497512">
    <property type="component" value="Chromosome 6"/>
</dbReference>
<dbReference type="Gene3D" id="3.40.1000.30">
    <property type="match status" value="1"/>
</dbReference>
<organism evidence="2 3">
    <name type="scientific">Sphagnum troendelagicum</name>
    <dbReference type="NCBI Taxonomy" id="128251"/>
    <lineage>
        <taxon>Eukaryota</taxon>
        <taxon>Viridiplantae</taxon>
        <taxon>Streptophyta</taxon>
        <taxon>Embryophyta</taxon>
        <taxon>Bryophyta</taxon>
        <taxon>Sphagnophytina</taxon>
        <taxon>Sphagnopsida</taxon>
        <taxon>Sphagnales</taxon>
        <taxon>Sphagnaceae</taxon>
        <taxon>Sphagnum</taxon>
    </lineage>
</organism>
<evidence type="ECO:0000313" key="3">
    <source>
        <dbReference type="Proteomes" id="UP001497512"/>
    </source>
</evidence>
<dbReference type="PANTHER" id="PTHR47602">
    <property type="entry name" value="F-BOX PROTEIN SKIP22"/>
    <property type="match status" value="1"/>
</dbReference>
<dbReference type="EMBL" id="OZ019898">
    <property type="protein sequence ID" value="CAK9230173.1"/>
    <property type="molecule type" value="Genomic_DNA"/>
</dbReference>
<gene>
    <name evidence="2" type="ORF">CSSPTR1EN2_LOCUS20100</name>
</gene>
<accession>A0ABP0UVH6</accession>
<dbReference type="Gene3D" id="1.20.1280.50">
    <property type="match status" value="1"/>
</dbReference>
<name>A0ABP0UVH6_9BRYO</name>
<dbReference type="InterPro" id="IPR036047">
    <property type="entry name" value="F-box-like_dom_sf"/>
</dbReference>
<dbReference type="Pfam" id="PF11566">
    <property type="entry name" value="PI31_Prot_N"/>
    <property type="match status" value="1"/>
</dbReference>
<dbReference type="PROSITE" id="PS50181">
    <property type="entry name" value="FBOX"/>
    <property type="match status" value="1"/>
</dbReference>
<protein>
    <recommendedName>
        <fullName evidence="1">F-box domain-containing protein</fullName>
    </recommendedName>
</protein>